<feature type="non-terminal residue" evidence="1">
    <location>
        <position position="121"/>
    </location>
</feature>
<sequence>PKRDNPEIFYYSEEYLRSDEIDQVTIPRFWLCSGHINAAQTMLRRQFPEIGGLMSVEYCGDGNYPVPQEEKWIQFIHSPSHWILVTKGFFNSSRLQVYDSMNFVEEGRQQALACMSSLVRT</sequence>
<dbReference type="EMBL" id="LRGB01023681">
    <property type="protein sequence ID" value="KZR96794.1"/>
    <property type="molecule type" value="Genomic_DNA"/>
</dbReference>
<comment type="caution">
    <text evidence="1">The sequence shown here is derived from an EMBL/GenBank/DDBJ whole genome shotgun (WGS) entry which is preliminary data.</text>
</comment>
<name>A0A162D013_9CRUS</name>
<gene>
    <name evidence="1" type="ORF">APZ42_008666</name>
</gene>
<keyword evidence="2" id="KW-1185">Reference proteome</keyword>
<reference evidence="1 2" key="1">
    <citation type="submission" date="2016-03" db="EMBL/GenBank/DDBJ databases">
        <title>EvidentialGene: Evidence-directed Construction of Genes on Genomes.</title>
        <authorList>
            <person name="Gilbert D.G."/>
            <person name="Choi J.-H."/>
            <person name="Mockaitis K."/>
            <person name="Colbourne J."/>
            <person name="Pfrender M."/>
        </authorList>
    </citation>
    <scope>NUCLEOTIDE SEQUENCE [LARGE SCALE GENOMIC DNA]</scope>
    <source>
        <strain evidence="1 2">Xinb3</strain>
        <tissue evidence="1">Complete organism</tissue>
    </source>
</reference>
<dbReference type="Proteomes" id="UP000076858">
    <property type="component" value="Unassembled WGS sequence"/>
</dbReference>
<protein>
    <submittedName>
        <fullName evidence="1">Uncharacterized protein</fullName>
    </submittedName>
</protein>
<accession>A0A162D013</accession>
<feature type="non-terminal residue" evidence="1">
    <location>
        <position position="1"/>
    </location>
</feature>
<evidence type="ECO:0000313" key="2">
    <source>
        <dbReference type="Proteomes" id="UP000076858"/>
    </source>
</evidence>
<dbReference type="PANTHER" id="PTHR34718:SF2">
    <property type="entry name" value="PHD-TYPE DOMAIN-CONTAINING PROTEIN"/>
    <property type="match status" value="1"/>
</dbReference>
<organism evidence="1 2">
    <name type="scientific">Daphnia magna</name>
    <dbReference type="NCBI Taxonomy" id="35525"/>
    <lineage>
        <taxon>Eukaryota</taxon>
        <taxon>Metazoa</taxon>
        <taxon>Ecdysozoa</taxon>
        <taxon>Arthropoda</taxon>
        <taxon>Crustacea</taxon>
        <taxon>Branchiopoda</taxon>
        <taxon>Diplostraca</taxon>
        <taxon>Cladocera</taxon>
        <taxon>Anomopoda</taxon>
        <taxon>Daphniidae</taxon>
        <taxon>Daphnia</taxon>
    </lineage>
</organism>
<proteinExistence type="predicted"/>
<evidence type="ECO:0000313" key="1">
    <source>
        <dbReference type="EMBL" id="KZR96794.1"/>
    </source>
</evidence>
<dbReference type="AlphaFoldDB" id="A0A162D013"/>
<dbReference type="PANTHER" id="PTHR34718">
    <property type="entry name" value="PHD-TYPE DOMAIN-CONTAINING PROTEIN"/>
    <property type="match status" value="1"/>
</dbReference>